<name>A0AAW1Y8P7_RUBAR</name>
<reference evidence="2 3" key="1">
    <citation type="journal article" date="2023" name="G3 (Bethesda)">
        <title>A chromosome-length genome assembly and annotation of blackberry (Rubus argutus, cv. 'Hillquist').</title>
        <authorList>
            <person name="Bruna T."/>
            <person name="Aryal R."/>
            <person name="Dudchenko O."/>
            <person name="Sargent D.J."/>
            <person name="Mead D."/>
            <person name="Buti M."/>
            <person name="Cavallini A."/>
            <person name="Hytonen T."/>
            <person name="Andres J."/>
            <person name="Pham M."/>
            <person name="Weisz D."/>
            <person name="Mascagni F."/>
            <person name="Usai G."/>
            <person name="Natali L."/>
            <person name="Bassil N."/>
            <person name="Fernandez G.E."/>
            <person name="Lomsadze A."/>
            <person name="Armour M."/>
            <person name="Olukolu B."/>
            <person name="Poorten T."/>
            <person name="Britton C."/>
            <person name="Davik J."/>
            <person name="Ashrafi H."/>
            <person name="Aiden E.L."/>
            <person name="Borodovsky M."/>
            <person name="Worthington M."/>
        </authorList>
    </citation>
    <scope>NUCLEOTIDE SEQUENCE [LARGE SCALE GENOMIC DNA]</scope>
    <source>
        <strain evidence="2">PI 553951</strain>
    </source>
</reference>
<gene>
    <name evidence="2" type="ORF">M0R45_011039</name>
</gene>
<organism evidence="2 3">
    <name type="scientific">Rubus argutus</name>
    <name type="common">Southern blackberry</name>
    <dbReference type="NCBI Taxonomy" id="59490"/>
    <lineage>
        <taxon>Eukaryota</taxon>
        <taxon>Viridiplantae</taxon>
        <taxon>Streptophyta</taxon>
        <taxon>Embryophyta</taxon>
        <taxon>Tracheophyta</taxon>
        <taxon>Spermatophyta</taxon>
        <taxon>Magnoliopsida</taxon>
        <taxon>eudicotyledons</taxon>
        <taxon>Gunneridae</taxon>
        <taxon>Pentapetalae</taxon>
        <taxon>rosids</taxon>
        <taxon>fabids</taxon>
        <taxon>Rosales</taxon>
        <taxon>Rosaceae</taxon>
        <taxon>Rosoideae</taxon>
        <taxon>Rosoideae incertae sedis</taxon>
        <taxon>Rubus</taxon>
    </lineage>
</organism>
<protein>
    <submittedName>
        <fullName evidence="2">Uncharacterized protein</fullName>
    </submittedName>
</protein>
<dbReference type="Proteomes" id="UP001457282">
    <property type="component" value="Unassembled WGS sequence"/>
</dbReference>
<keyword evidence="3" id="KW-1185">Reference proteome</keyword>
<dbReference type="EMBL" id="JBEDUW010000002">
    <property type="protein sequence ID" value="KAK9945526.1"/>
    <property type="molecule type" value="Genomic_DNA"/>
</dbReference>
<evidence type="ECO:0000256" key="1">
    <source>
        <dbReference type="SAM" id="SignalP"/>
    </source>
</evidence>
<evidence type="ECO:0000313" key="2">
    <source>
        <dbReference type="EMBL" id="KAK9945526.1"/>
    </source>
</evidence>
<proteinExistence type="predicted"/>
<dbReference type="AlphaFoldDB" id="A0AAW1Y8P7"/>
<evidence type="ECO:0000313" key="3">
    <source>
        <dbReference type="Proteomes" id="UP001457282"/>
    </source>
</evidence>
<feature type="signal peptide" evidence="1">
    <location>
        <begin position="1"/>
        <end position="20"/>
    </location>
</feature>
<feature type="chain" id="PRO_5043688222" evidence="1">
    <location>
        <begin position="21"/>
        <end position="248"/>
    </location>
</feature>
<accession>A0AAW1Y8P7</accession>
<comment type="caution">
    <text evidence="2">The sequence shown here is derived from an EMBL/GenBank/DDBJ whole genome shotgun (WGS) entry which is preliminary data.</text>
</comment>
<sequence length="248" mass="27722">MHRFFCHLPLHIALPVHMSAILQSVNRLRVFTEHQVGFSFRNPLGSDISNRARVLLSRWSKSLARSQAMKKPNGMKTSSDSQELALLKRSIDEAKVIIHGIQIVMFHILSLPFESADNLRKSEASEPMKLLTASSDDSNKKHILGVSSSEPEFRGRRKFNWWGGTAQDKKNIWEEFTGCKSNTCQSGSSDVCLMISKKQNCGAQYMQSKYGKSGNSSENKEVRAEGVNKLPVPQASILPLVPNVPVRV</sequence>
<keyword evidence="1" id="KW-0732">Signal</keyword>